<dbReference type="EMBL" id="JAWWNJ010000086">
    <property type="protein sequence ID" value="KAK7000908.1"/>
    <property type="molecule type" value="Genomic_DNA"/>
</dbReference>
<evidence type="ECO:0000313" key="3">
    <source>
        <dbReference type="Proteomes" id="UP001362999"/>
    </source>
</evidence>
<evidence type="ECO:0000256" key="1">
    <source>
        <dbReference type="SAM" id="MobiDB-lite"/>
    </source>
</evidence>
<keyword evidence="3" id="KW-1185">Reference proteome</keyword>
<gene>
    <name evidence="2" type="ORF">R3P38DRAFT_2796715</name>
</gene>
<organism evidence="2 3">
    <name type="scientific">Favolaschia claudopus</name>
    <dbReference type="NCBI Taxonomy" id="2862362"/>
    <lineage>
        <taxon>Eukaryota</taxon>
        <taxon>Fungi</taxon>
        <taxon>Dikarya</taxon>
        <taxon>Basidiomycota</taxon>
        <taxon>Agaricomycotina</taxon>
        <taxon>Agaricomycetes</taxon>
        <taxon>Agaricomycetidae</taxon>
        <taxon>Agaricales</taxon>
        <taxon>Marasmiineae</taxon>
        <taxon>Mycenaceae</taxon>
        <taxon>Favolaschia</taxon>
    </lineage>
</organism>
<feature type="region of interest" description="Disordered" evidence="1">
    <location>
        <begin position="1"/>
        <end position="21"/>
    </location>
</feature>
<proteinExistence type="predicted"/>
<protein>
    <submittedName>
        <fullName evidence="2">Uncharacterized protein</fullName>
    </submittedName>
</protein>
<dbReference type="Proteomes" id="UP001362999">
    <property type="component" value="Unassembled WGS sequence"/>
</dbReference>
<comment type="caution">
    <text evidence="2">The sequence shown here is derived from an EMBL/GenBank/DDBJ whole genome shotgun (WGS) entry which is preliminary data.</text>
</comment>
<accession>A0AAW0A5S3</accession>
<evidence type="ECO:0000313" key="2">
    <source>
        <dbReference type="EMBL" id="KAK7000908.1"/>
    </source>
</evidence>
<feature type="compositionally biased region" description="Basic and acidic residues" evidence="1">
    <location>
        <begin position="8"/>
        <end position="20"/>
    </location>
</feature>
<reference evidence="2 3" key="1">
    <citation type="journal article" date="2024" name="J Genomics">
        <title>Draft genome sequencing and assembly of Favolaschia claudopus CIRM-BRFM 2984 isolated from oak limbs.</title>
        <authorList>
            <person name="Navarro D."/>
            <person name="Drula E."/>
            <person name="Chaduli D."/>
            <person name="Cazenave R."/>
            <person name="Ahrendt S."/>
            <person name="Wang J."/>
            <person name="Lipzen A."/>
            <person name="Daum C."/>
            <person name="Barry K."/>
            <person name="Grigoriev I.V."/>
            <person name="Favel A."/>
            <person name="Rosso M.N."/>
            <person name="Martin F."/>
        </authorList>
    </citation>
    <scope>NUCLEOTIDE SEQUENCE [LARGE SCALE GENOMIC DNA]</scope>
    <source>
        <strain evidence="2 3">CIRM-BRFM 2984</strain>
    </source>
</reference>
<dbReference type="AlphaFoldDB" id="A0AAW0A5S3"/>
<name>A0AAW0A5S3_9AGAR</name>
<sequence length="324" mass="36052">MRLAPRLDLGHGNHGKDLGQRSDQTFGRLVVRSSKFIQTIGAGAFMIHPETSPLFLSFSPLFPLFLSIFLRSLNRHGTWAENPTGFVPLRPDNANDEIFSEVAEGDIAPGEHFTSPTVVSEMSNLSLTLHLETAPQDITFTAADWLAEYSPSNRCSSSGSPRTLAATAIRDVASGAANSQTGTSSLSQDMIRRNHTARSGIAKLGFPDNQFSVKFETAPIWLGKWMVPGIHTVANAETSARVLTKQLRAFAKHLHFMAIMSEKFCGEIRKESMIWPDNSLIRLLSGQIRPNHGLFSDRPSRISPTKYTDEWRSLIYWLLFDTEY</sequence>